<accession>A0A1H0YXM6</accession>
<dbReference type="InterPro" id="IPR037523">
    <property type="entry name" value="VOC_core"/>
</dbReference>
<gene>
    <name evidence="2" type="ORF">SAMN04489842_0048</name>
</gene>
<organism evidence="2 3">
    <name type="scientific">Natronobacterium texcoconense</name>
    <dbReference type="NCBI Taxonomy" id="1095778"/>
    <lineage>
        <taxon>Archaea</taxon>
        <taxon>Methanobacteriati</taxon>
        <taxon>Methanobacteriota</taxon>
        <taxon>Stenosarchaea group</taxon>
        <taxon>Halobacteria</taxon>
        <taxon>Halobacteriales</taxon>
        <taxon>Natrialbaceae</taxon>
        <taxon>Natronobacterium</taxon>
    </lineage>
</organism>
<evidence type="ECO:0000313" key="3">
    <source>
        <dbReference type="Proteomes" id="UP000198848"/>
    </source>
</evidence>
<dbReference type="EMBL" id="FNLC01000001">
    <property type="protein sequence ID" value="SDQ19935.1"/>
    <property type="molecule type" value="Genomic_DNA"/>
</dbReference>
<feature type="domain" description="VOC" evidence="1">
    <location>
        <begin position="20"/>
        <end position="140"/>
    </location>
</feature>
<dbReference type="RefSeq" id="WP_090375647.1">
    <property type="nucleotide sequence ID" value="NZ_FNLC01000001.1"/>
</dbReference>
<dbReference type="STRING" id="1095778.SAMN04489842_0048"/>
<dbReference type="Pfam" id="PF00903">
    <property type="entry name" value="Glyoxalase"/>
    <property type="match status" value="1"/>
</dbReference>
<protein>
    <submittedName>
        <fullName evidence="2">Glyoxalase-like domain-containing protein</fullName>
    </submittedName>
</protein>
<dbReference type="AlphaFoldDB" id="A0A1H0YXM6"/>
<proteinExistence type="predicted"/>
<dbReference type="InterPro" id="IPR004360">
    <property type="entry name" value="Glyas_Fos-R_dOase_dom"/>
</dbReference>
<sequence>MTASESDTSDDDPDRARLVGSNHVALEVGDVEEALEFYESLFRFELRGRSDTKVFLDMGDQFVALAETDEATVETDDARHFGLVVDDAETVEARLEETDVERLDVPGLEFHDPWGNRVQIVDYEEIQFTKADHVLKGMGLEGLEKSEGALEELAEKGMAPDSG</sequence>
<dbReference type="Gene3D" id="3.10.180.10">
    <property type="entry name" value="2,3-Dihydroxybiphenyl 1,2-Dioxygenase, domain 1"/>
    <property type="match status" value="1"/>
</dbReference>
<dbReference type="SUPFAM" id="SSF54593">
    <property type="entry name" value="Glyoxalase/Bleomycin resistance protein/Dihydroxybiphenyl dioxygenase"/>
    <property type="match status" value="1"/>
</dbReference>
<evidence type="ECO:0000313" key="2">
    <source>
        <dbReference type="EMBL" id="SDQ19935.1"/>
    </source>
</evidence>
<dbReference type="Proteomes" id="UP000198848">
    <property type="component" value="Unassembled WGS sequence"/>
</dbReference>
<keyword evidence="3" id="KW-1185">Reference proteome</keyword>
<dbReference type="PROSITE" id="PS51819">
    <property type="entry name" value="VOC"/>
    <property type="match status" value="1"/>
</dbReference>
<name>A0A1H0YXM6_NATTX</name>
<dbReference type="OrthoDB" id="6111at2157"/>
<dbReference type="InterPro" id="IPR029068">
    <property type="entry name" value="Glyas_Bleomycin-R_OHBP_Dase"/>
</dbReference>
<reference evidence="3" key="1">
    <citation type="submission" date="2016-10" db="EMBL/GenBank/DDBJ databases">
        <authorList>
            <person name="Varghese N."/>
            <person name="Submissions S."/>
        </authorList>
    </citation>
    <scope>NUCLEOTIDE SEQUENCE [LARGE SCALE GENOMIC DNA]</scope>
    <source>
        <strain evidence="3">DSM 24767</strain>
    </source>
</reference>
<evidence type="ECO:0000259" key="1">
    <source>
        <dbReference type="PROSITE" id="PS51819"/>
    </source>
</evidence>